<dbReference type="AlphaFoldDB" id="A0A2A6E1X9"/>
<protein>
    <recommendedName>
        <fullName evidence="3">Solute-binding protein family 5 domain-containing protein</fullName>
    </recommendedName>
</protein>
<proteinExistence type="predicted"/>
<dbReference type="CDD" id="cd00995">
    <property type="entry name" value="PBP2_NikA_DppA_OppA_like"/>
    <property type="match status" value="1"/>
</dbReference>
<evidence type="ECO:0000259" key="3">
    <source>
        <dbReference type="Pfam" id="PF00496"/>
    </source>
</evidence>
<dbReference type="InterPro" id="IPR039424">
    <property type="entry name" value="SBP_5"/>
</dbReference>
<dbReference type="GO" id="GO:0042597">
    <property type="term" value="C:periplasmic space"/>
    <property type="evidence" value="ECO:0007669"/>
    <property type="project" value="UniProtKB-ARBA"/>
</dbReference>
<evidence type="ECO:0000256" key="1">
    <source>
        <dbReference type="ARBA" id="ARBA00022729"/>
    </source>
</evidence>
<feature type="chain" id="PRO_5039585134" description="Solute-binding protein family 5 domain-containing protein" evidence="2">
    <location>
        <begin position="23"/>
        <end position="527"/>
    </location>
</feature>
<feature type="domain" description="Solute-binding protein family 5" evidence="3">
    <location>
        <begin position="89"/>
        <end position="444"/>
    </location>
</feature>
<dbReference type="PANTHER" id="PTHR30290:SF38">
    <property type="entry name" value="D,D-DIPEPTIDE-BINDING PERIPLASMIC PROTEIN DDPA-RELATED"/>
    <property type="match status" value="1"/>
</dbReference>
<dbReference type="Pfam" id="PF00496">
    <property type="entry name" value="SBP_bac_5"/>
    <property type="match status" value="1"/>
</dbReference>
<organism evidence="4 5">
    <name type="scientific">Candidatus Reconcilbacillus cellulovorans</name>
    <dbReference type="NCBI Taxonomy" id="1906605"/>
    <lineage>
        <taxon>Bacteria</taxon>
        <taxon>Bacillati</taxon>
        <taxon>Bacillota</taxon>
        <taxon>Bacilli</taxon>
        <taxon>Bacillales</taxon>
        <taxon>Paenibacillaceae</taxon>
        <taxon>Candidatus Reconcilbacillus</taxon>
    </lineage>
</organism>
<reference evidence="4 5" key="1">
    <citation type="submission" date="2016-12" db="EMBL/GenBank/DDBJ databases">
        <title>Candidatus Reconcilibacillus cellulovorans genome.</title>
        <authorList>
            <person name="Kolinko S."/>
            <person name="Wu Y.-W."/>
            <person name="Tachea F."/>
            <person name="Denzel E."/>
            <person name="Hiras J."/>
            <person name="Baecker N."/>
            <person name="Chan L.J."/>
            <person name="Eichorst S.A."/>
            <person name="Frey D."/>
            <person name="Adams P.D."/>
            <person name="Pray T."/>
            <person name="Tanjore D."/>
            <person name="Petzold C.J."/>
            <person name="Gladden J.M."/>
            <person name="Simmons B.A."/>
            <person name="Singer S.W."/>
        </authorList>
    </citation>
    <scope>NUCLEOTIDE SEQUENCE [LARGE SCALE GENOMIC DNA]</scope>
    <source>
        <strain evidence="4">JTherm</strain>
    </source>
</reference>
<dbReference type="PANTHER" id="PTHR30290">
    <property type="entry name" value="PERIPLASMIC BINDING COMPONENT OF ABC TRANSPORTER"/>
    <property type="match status" value="1"/>
</dbReference>
<dbReference type="PROSITE" id="PS51257">
    <property type="entry name" value="PROKAR_LIPOPROTEIN"/>
    <property type="match status" value="1"/>
</dbReference>
<comment type="caution">
    <text evidence="4">The sequence shown here is derived from an EMBL/GenBank/DDBJ whole genome shotgun (WGS) entry which is preliminary data.</text>
</comment>
<dbReference type="Gene3D" id="3.90.76.10">
    <property type="entry name" value="Dipeptide-binding Protein, Domain 1"/>
    <property type="match status" value="1"/>
</dbReference>
<feature type="signal peptide" evidence="2">
    <location>
        <begin position="1"/>
        <end position="22"/>
    </location>
</feature>
<dbReference type="GO" id="GO:1904680">
    <property type="term" value="F:peptide transmembrane transporter activity"/>
    <property type="evidence" value="ECO:0007669"/>
    <property type="project" value="TreeGrafter"/>
</dbReference>
<dbReference type="GO" id="GO:0015833">
    <property type="term" value="P:peptide transport"/>
    <property type="evidence" value="ECO:0007669"/>
    <property type="project" value="TreeGrafter"/>
</dbReference>
<dbReference type="Proteomes" id="UP000243688">
    <property type="component" value="Unassembled WGS sequence"/>
</dbReference>
<dbReference type="SUPFAM" id="SSF53850">
    <property type="entry name" value="Periplasmic binding protein-like II"/>
    <property type="match status" value="1"/>
</dbReference>
<dbReference type="GO" id="GO:0043190">
    <property type="term" value="C:ATP-binding cassette (ABC) transporter complex"/>
    <property type="evidence" value="ECO:0007669"/>
    <property type="project" value="InterPro"/>
</dbReference>
<dbReference type="InterPro" id="IPR030678">
    <property type="entry name" value="Peptide/Ni-bd"/>
</dbReference>
<name>A0A2A6E1X9_9BACL</name>
<sequence length="527" mass="57822">MRNIRWCGAACAVLLATAAALAGCSPSSRQENASDAGSSPTTASGGTLRVLIGTDATVLGYPPDIRSISDLIVSTTTLEMLGRYNEKGELEPFLAESWRVDPQNRQIEIRLKSGIKFHDGTDFDAEAVRWNLEQIRLAKKPIFNEKDTESIEAVDKSTVRIRLKTWDIGLMDVIATVEMVSPTAVQQHGKEWAADHPIGTGPFVLESWQKGVSVRFKKNENYWQKGKPYLDAIEWRVVQDPATAQAALQAGEADVYYNTSAKVARDFASESGFEVVRFEAANGAAGAALYIAGNDPKSPWANVDVRRALGYAIDRKAIVDSLLFGYGIPTNQYAVPGSWAYNDDVKIGYDPQKAKELLATAGFGGGFATTLNTSNNPNDVQLATAIQSYLAKVGIDAKLNVVDAAKHREMTGAQGSWDGLILYALRIDSDPSWNMVRNFSSWGTNTRSTARVPEFDELLKASRSVPDFAAKRDVTLRLQKKAFDEYALAAPLFVGIATTVKRKNVADDGFHRTFMVYWTPENARMTR</sequence>
<evidence type="ECO:0000313" key="4">
    <source>
        <dbReference type="EMBL" id="PDO10993.1"/>
    </source>
</evidence>
<keyword evidence="1 2" id="KW-0732">Signal</keyword>
<dbReference type="EMBL" id="MOXJ01000006">
    <property type="protein sequence ID" value="PDO10993.1"/>
    <property type="molecule type" value="Genomic_DNA"/>
</dbReference>
<dbReference type="Gene3D" id="3.40.190.10">
    <property type="entry name" value="Periplasmic binding protein-like II"/>
    <property type="match status" value="1"/>
</dbReference>
<gene>
    <name evidence="4" type="ORF">BLM47_03975</name>
</gene>
<accession>A0A2A6E1X9</accession>
<dbReference type="Gene3D" id="3.10.105.10">
    <property type="entry name" value="Dipeptide-binding Protein, Domain 3"/>
    <property type="match status" value="1"/>
</dbReference>
<evidence type="ECO:0000313" key="5">
    <source>
        <dbReference type="Proteomes" id="UP000243688"/>
    </source>
</evidence>
<dbReference type="InterPro" id="IPR000914">
    <property type="entry name" value="SBP_5_dom"/>
</dbReference>
<evidence type="ECO:0000256" key="2">
    <source>
        <dbReference type="SAM" id="SignalP"/>
    </source>
</evidence>
<dbReference type="PIRSF" id="PIRSF002741">
    <property type="entry name" value="MppA"/>
    <property type="match status" value="1"/>
</dbReference>